<dbReference type="GO" id="GO:0008889">
    <property type="term" value="F:glycerophosphodiester phosphodiesterase activity"/>
    <property type="evidence" value="ECO:0007669"/>
    <property type="project" value="TreeGrafter"/>
</dbReference>
<dbReference type="GO" id="GO:0006580">
    <property type="term" value="P:ethanolamine metabolic process"/>
    <property type="evidence" value="ECO:0007669"/>
    <property type="project" value="TreeGrafter"/>
</dbReference>
<keyword evidence="3" id="KW-1185">Reference proteome</keyword>
<organism evidence="2 3">
    <name type="scientific">Flammeovirga pacifica</name>
    <dbReference type="NCBI Taxonomy" id="915059"/>
    <lineage>
        <taxon>Bacteria</taxon>
        <taxon>Pseudomonadati</taxon>
        <taxon>Bacteroidota</taxon>
        <taxon>Cytophagia</taxon>
        <taxon>Cytophagales</taxon>
        <taxon>Flammeovirgaceae</taxon>
        <taxon>Flammeovirga</taxon>
    </lineage>
</organism>
<dbReference type="STRING" id="915059.NH26_11525"/>
<comment type="caution">
    <text evidence="2">The sequence shown here is derived from an EMBL/GenBank/DDBJ whole genome shotgun (WGS) entry which is preliminary data.</text>
</comment>
<dbReference type="InterPro" id="IPR017946">
    <property type="entry name" value="PLC-like_Pdiesterase_TIM-brl"/>
</dbReference>
<dbReference type="CDD" id="cd08566">
    <property type="entry name" value="GDPD_AtGDE_like"/>
    <property type="match status" value="1"/>
</dbReference>
<dbReference type="GO" id="GO:0006644">
    <property type="term" value="P:phospholipid metabolic process"/>
    <property type="evidence" value="ECO:0007669"/>
    <property type="project" value="TreeGrafter"/>
</dbReference>
<dbReference type="EMBL" id="JRYR02000001">
    <property type="protein sequence ID" value="OHX66929.1"/>
    <property type="molecule type" value="Genomic_DNA"/>
</dbReference>
<proteinExistence type="predicted"/>
<dbReference type="GO" id="GO:0070291">
    <property type="term" value="P:N-acylethanolamine metabolic process"/>
    <property type="evidence" value="ECO:0007669"/>
    <property type="project" value="TreeGrafter"/>
</dbReference>
<feature type="domain" description="GP-PDE" evidence="1">
    <location>
        <begin position="45"/>
        <end position="289"/>
    </location>
</feature>
<gene>
    <name evidence="2" type="ORF">NH26_11525</name>
</gene>
<protein>
    <recommendedName>
        <fullName evidence="1">GP-PDE domain-containing protein</fullName>
    </recommendedName>
</protein>
<dbReference type="Proteomes" id="UP000179797">
    <property type="component" value="Unassembled WGS sequence"/>
</dbReference>
<dbReference type="SUPFAM" id="SSF51695">
    <property type="entry name" value="PLC-like phosphodiesterases"/>
    <property type="match status" value="1"/>
</dbReference>
<dbReference type="AlphaFoldDB" id="A0A1S1Z0Y3"/>
<name>A0A1S1Z0Y3_FLAPC</name>
<dbReference type="PROSITE" id="PS51257">
    <property type="entry name" value="PROKAR_LIPOPROTEIN"/>
    <property type="match status" value="1"/>
</dbReference>
<sequence length="290" mass="33311">MIVLKNLIILITFLLSCTHLFAQKLNFNSVEDFYHFMDYNAQPKQLVSAHRGGPYPTYPENCIPTFKHLVKNIYAPVIELDVEMSKDSVMFLMHDNQLGRTTTGEGSVRDYTWKELQKIQLKDDDGNLTKYKFDRFDKVLKWTSKGYAVLTVDVKRGVPFEMIVNAIRKAKVEKYAAVITYNWEDAKLVHQLAPELMISVTIMNDQHWEEAKASGIPFDRMIAFTGVKLCDASLLEKLHAKGIFCISATFHTSDKVKDEKQRAKEYQDAWELGVDIIATDLPIEAHRAKK</sequence>
<dbReference type="GO" id="GO:0005886">
    <property type="term" value="C:plasma membrane"/>
    <property type="evidence" value="ECO:0007669"/>
    <property type="project" value="TreeGrafter"/>
</dbReference>
<dbReference type="PANTHER" id="PTHR46320:SF1">
    <property type="entry name" value="GLYCEROPHOSPHODIESTER PHOSPHODIESTERASE 1"/>
    <property type="match status" value="1"/>
</dbReference>
<dbReference type="Gene3D" id="3.20.20.190">
    <property type="entry name" value="Phosphatidylinositol (PI) phosphodiesterase"/>
    <property type="match status" value="1"/>
</dbReference>
<accession>A0A1S1Z0Y3</accession>
<evidence type="ECO:0000259" key="1">
    <source>
        <dbReference type="PROSITE" id="PS51704"/>
    </source>
</evidence>
<evidence type="ECO:0000313" key="2">
    <source>
        <dbReference type="EMBL" id="OHX66929.1"/>
    </source>
</evidence>
<evidence type="ECO:0000313" key="3">
    <source>
        <dbReference type="Proteomes" id="UP000179797"/>
    </source>
</evidence>
<reference evidence="2 3" key="1">
    <citation type="journal article" date="2012" name="Int. J. Syst. Evol. Microbiol.">
        <title>Flammeovirga pacifica sp. nov., isolated from deep-sea sediment.</title>
        <authorList>
            <person name="Xu H."/>
            <person name="Fu Y."/>
            <person name="Yang N."/>
            <person name="Ding Z."/>
            <person name="Lai Q."/>
            <person name="Zeng R."/>
        </authorList>
    </citation>
    <scope>NUCLEOTIDE SEQUENCE [LARGE SCALE GENOMIC DNA]</scope>
    <source>
        <strain evidence="3">DSM 24597 / LMG 26175 / WPAGA1</strain>
    </source>
</reference>
<dbReference type="InterPro" id="IPR030395">
    <property type="entry name" value="GP_PDE_dom"/>
</dbReference>
<dbReference type="Pfam" id="PF03009">
    <property type="entry name" value="GDPD"/>
    <property type="match status" value="1"/>
</dbReference>
<dbReference type="PANTHER" id="PTHR46320">
    <property type="entry name" value="GLYCEROPHOSPHODIESTER PHOSPHODIESTERASE 1"/>
    <property type="match status" value="1"/>
</dbReference>
<dbReference type="PROSITE" id="PS51704">
    <property type="entry name" value="GP_PDE"/>
    <property type="match status" value="1"/>
</dbReference>